<accession>A0A8S5RCN8</accession>
<protein>
    <submittedName>
        <fullName evidence="1">Uncharacterized protein</fullName>
    </submittedName>
</protein>
<evidence type="ECO:0000313" key="1">
    <source>
        <dbReference type="EMBL" id="DAE28906.1"/>
    </source>
</evidence>
<organism evidence="1">
    <name type="scientific">virus sp. ctmTa7</name>
    <dbReference type="NCBI Taxonomy" id="2828255"/>
    <lineage>
        <taxon>Viruses</taxon>
    </lineage>
</organism>
<dbReference type="EMBL" id="BK059091">
    <property type="protein sequence ID" value="DAE28906.1"/>
    <property type="molecule type" value="Genomic_DNA"/>
</dbReference>
<sequence>MFKLINIIFILIQIERRKDCVKRNVDCRYAEQL</sequence>
<proteinExistence type="predicted"/>
<name>A0A8S5RCN8_9VIRU</name>
<reference evidence="1" key="1">
    <citation type="journal article" date="2021" name="Proc. Natl. Acad. Sci. U.S.A.">
        <title>A Catalog of Tens of Thousands of Viruses from Human Metagenomes Reveals Hidden Associations with Chronic Diseases.</title>
        <authorList>
            <person name="Tisza M.J."/>
            <person name="Buck C.B."/>
        </authorList>
    </citation>
    <scope>NUCLEOTIDE SEQUENCE</scope>
    <source>
        <strain evidence="1">CtmTa7</strain>
    </source>
</reference>